<dbReference type="Pfam" id="PF13302">
    <property type="entry name" value="Acetyltransf_3"/>
    <property type="match status" value="1"/>
</dbReference>
<gene>
    <name evidence="3" type="ORF">BASA50_000350</name>
</gene>
<evidence type="ECO:0000313" key="4">
    <source>
        <dbReference type="Proteomes" id="UP001648503"/>
    </source>
</evidence>
<sequence length="344" mass="37924">MLSQHTQDVTTTLSTRLAICDHVFSCLLWLIPIGLYLPQLESTAQVKTIAMDNTSACIGNHAEFYSTTPHVYLGRCRDIDAAIITGPRVKLVPLDASTCSTEDMARLYHMSSVESDAFGYMPIGPFTSQDAYSAEILQWTEASDRMWFMIQKADKPENTAAISPTSPTSPTSTTTVATTSKGEIIGMIGLLALRPNDRVVEIGGIWVGRAYQCKKIALEATYLLTRYLIEDVCLKTCMPRPIPMPSTANTTLTKTTGDAPTRLSYCGFTRVEWKTHHLNIPSQKCAIACGFTAEGVFRKHMFNKGMVRNTYWYSIIDGDWTIAGDLDGGVRAGLLKRLAQLCPV</sequence>
<dbReference type="SUPFAM" id="SSF55729">
    <property type="entry name" value="Acyl-CoA N-acyltransferases (Nat)"/>
    <property type="match status" value="1"/>
</dbReference>
<protein>
    <recommendedName>
        <fullName evidence="2">N-acetyltransferase domain-containing protein</fullName>
    </recommendedName>
</protein>
<dbReference type="InterPro" id="IPR016181">
    <property type="entry name" value="Acyl_CoA_acyltransferase"/>
</dbReference>
<dbReference type="Gene3D" id="3.40.630.30">
    <property type="match status" value="1"/>
</dbReference>
<dbReference type="PROSITE" id="PS51186">
    <property type="entry name" value="GNAT"/>
    <property type="match status" value="1"/>
</dbReference>
<dbReference type="CDD" id="cd04301">
    <property type="entry name" value="NAT_SF"/>
    <property type="match status" value="1"/>
</dbReference>
<organism evidence="3 4">
    <name type="scientific">Batrachochytrium salamandrivorans</name>
    <dbReference type="NCBI Taxonomy" id="1357716"/>
    <lineage>
        <taxon>Eukaryota</taxon>
        <taxon>Fungi</taxon>
        <taxon>Fungi incertae sedis</taxon>
        <taxon>Chytridiomycota</taxon>
        <taxon>Chytridiomycota incertae sedis</taxon>
        <taxon>Chytridiomycetes</taxon>
        <taxon>Rhizophydiales</taxon>
        <taxon>Rhizophydiales incertae sedis</taxon>
        <taxon>Batrachochytrium</taxon>
    </lineage>
</organism>
<dbReference type="PANTHER" id="PTHR43441:SF2">
    <property type="entry name" value="FAMILY ACETYLTRANSFERASE, PUTATIVE (AFU_ORTHOLOGUE AFUA_7G00850)-RELATED"/>
    <property type="match status" value="1"/>
</dbReference>
<evidence type="ECO:0000313" key="3">
    <source>
        <dbReference type="EMBL" id="KAH6586638.1"/>
    </source>
</evidence>
<evidence type="ECO:0000256" key="1">
    <source>
        <dbReference type="SAM" id="MobiDB-lite"/>
    </source>
</evidence>
<dbReference type="PANTHER" id="PTHR43441">
    <property type="entry name" value="RIBOSOMAL-PROTEIN-SERINE ACETYLTRANSFERASE"/>
    <property type="match status" value="1"/>
</dbReference>
<dbReference type="InterPro" id="IPR051908">
    <property type="entry name" value="Ribosomal_N-acetyltransferase"/>
</dbReference>
<feature type="compositionally biased region" description="Low complexity" evidence="1">
    <location>
        <begin position="159"/>
        <end position="177"/>
    </location>
</feature>
<keyword evidence="4" id="KW-1185">Reference proteome</keyword>
<name>A0ABQ8EU21_9FUNG</name>
<comment type="caution">
    <text evidence="3">The sequence shown here is derived from an EMBL/GenBank/DDBJ whole genome shotgun (WGS) entry which is preliminary data.</text>
</comment>
<dbReference type="EMBL" id="JAFCIX010000572">
    <property type="protein sequence ID" value="KAH6586638.1"/>
    <property type="molecule type" value="Genomic_DNA"/>
</dbReference>
<feature type="domain" description="N-acetyltransferase" evidence="2">
    <location>
        <begin position="134"/>
        <end position="314"/>
    </location>
</feature>
<dbReference type="InterPro" id="IPR000182">
    <property type="entry name" value="GNAT_dom"/>
</dbReference>
<proteinExistence type="predicted"/>
<dbReference type="Proteomes" id="UP001648503">
    <property type="component" value="Unassembled WGS sequence"/>
</dbReference>
<evidence type="ECO:0000259" key="2">
    <source>
        <dbReference type="PROSITE" id="PS51186"/>
    </source>
</evidence>
<feature type="region of interest" description="Disordered" evidence="1">
    <location>
        <begin position="158"/>
        <end position="177"/>
    </location>
</feature>
<reference evidence="3 4" key="1">
    <citation type="submission" date="2021-02" db="EMBL/GenBank/DDBJ databases">
        <title>Variation within the Batrachochytrium salamandrivorans European outbreak.</title>
        <authorList>
            <person name="Kelly M."/>
            <person name="Pasmans F."/>
            <person name="Shea T.P."/>
            <person name="Munoz J.F."/>
            <person name="Carranza S."/>
            <person name="Cuomo C.A."/>
            <person name="Martel A."/>
        </authorList>
    </citation>
    <scope>NUCLEOTIDE SEQUENCE [LARGE SCALE GENOMIC DNA]</scope>
    <source>
        <strain evidence="3 4">AMFP18/2</strain>
    </source>
</reference>
<accession>A0ABQ8EU21</accession>